<feature type="coiled-coil region" evidence="1">
    <location>
        <begin position="122"/>
        <end position="250"/>
    </location>
</feature>
<name>A0A2J8ABE3_9CHLO</name>
<dbReference type="PANTHER" id="PTHR46518">
    <property type="entry name" value="COILED-COIL DOMAIN-CONTAINING PROTEIN 151"/>
    <property type="match status" value="1"/>
</dbReference>
<reference evidence="3 4" key="1">
    <citation type="journal article" date="2017" name="Mol. Biol. Evol.">
        <title>The 4-celled Tetrabaena socialis nuclear genome reveals the essential components for genetic control of cell number at the origin of multicellularity in the volvocine lineage.</title>
        <authorList>
            <person name="Featherston J."/>
            <person name="Arakaki Y."/>
            <person name="Hanschen E.R."/>
            <person name="Ferris P.J."/>
            <person name="Michod R.E."/>
            <person name="Olson B.J.S.C."/>
            <person name="Nozaki H."/>
            <person name="Durand P.M."/>
        </authorList>
    </citation>
    <scope>NUCLEOTIDE SEQUENCE [LARGE SCALE GENOMIC DNA]</scope>
    <source>
        <strain evidence="3 4">NIES-571</strain>
    </source>
</reference>
<dbReference type="GO" id="GO:0035253">
    <property type="term" value="C:ciliary rootlet"/>
    <property type="evidence" value="ECO:0007669"/>
    <property type="project" value="TreeGrafter"/>
</dbReference>
<dbReference type="AlphaFoldDB" id="A0A2J8ABE3"/>
<feature type="region of interest" description="Disordered" evidence="2">
    <location>
        <begin position="1"/>
        <end position="57"/>
    </location>
</feature>
<dbReference type="PANTHER" id="PTHR46518:SF1">
    <property type="entry name" value="OUTER DYNEIN ARM-DOCKING COMPLEX SUBUNIT 3"/>
    <property type="match status" value="1"/>
</dbReference>
<keyword evidence="1" id="KW-0175">Coiled coil</keyword>
<protein>
    <submittedName>
        <fullName evidence="3">Uncharacterized protein</fullName>
    </submittedName>
</protein>
<dbReference type="InterPro" id="IPR033192">
    <property type="entry name" value="ODAD3"/>
</dbReference>
<keyword evidence="4" id="KW-1185">Reference proteome</keyword>
<dbReference type="Proteomes" id="UP000236333">
    <property type="component" value="Unassembled WGS sequence"/>
</dbReference>
<feature type="compositionally biased region" description="Pro residues" evidence="2">
    <location>
        <begin position="31"/>
        <end position="40"/>
    </location>
</feature>
<dbReference type="GO" id="GO:0097542">
    <property type="term" value="C:ciliary tip"/>
    <property type="evidence" value="ECO:0007669"/>
    <property type="project" value="TreeGrafter"/>
</dbReference>
<dbReference type="GO" id="GO:0036064">
    <property type="term" value="C:ciliary basal body"/>
    <property type="evidence" value="ECO:0007669"/>
    <property type="project" value="TreeGrafter"/>
</dbReference>
<sequence>MSPVASRAPPTGSSPSRVPGAARGVATPTKGSPPTPPSSSPGPARTSGYVGASSRGANVVAADDGGAEVAHLRERLEQLAGPGSAAPYASPSASSLVPLSASTNSTASTAIIAAAVAALPANSAAARELRQLQNRLDKATIKANEAFSIRKTYEQVLEKLRLEEPLLEGRIRALQEQRATKKAALQTANISGREVNAGKEAAKATLAALEGDVAAARARRSRILGEMRDKEELRDAASRAEAGSEGLEAALRGYAGVRAGLEHLAAMAAPLPLPTGGPPAVPVEDETLGDVLAQPPRPPTFESKAARIAVRGRCGCAWA</sequence>
<gene>
    <name evidence="3" type="ORF">TSOC_003514</name>
</gene>
<proteinExistence type="predicted"/>
<comment type="caution">
    <text evidence="3">The sequence shown here is derived from an EMBL/GenBank/DDBJ whole genome shotgun (WGS) entry which is preliminary data.</text>
</comment>
<dbReference type="GO" id="GO:0036158">
    <property type="term" value="P:outer dynein arm assembly"/>
    <property type="evidence" value="ECO:0007669"/>
    <property type="project" value="InterPro"/>
</dbReference>
<accession>A0A2J8ABE3</accession>
<evidence type="ECO:0000256" key="2">
    <source>
        <dbReference type="SAM" id="MobiDB-lite"/>
    </source>
</evidence>
<dbReference type="OrthoDB" id="10255247at2759"/>
<evidence type="ECO:0000313" key="3">
    <source>
        <dbReference type="EMBL" id="PNH09841.1"/>
    </source>
</evidence>
<evidence type="ECO:0000256" key="1">
    <source>
        <dbReference type="SAM" id="Coils"/>
    </source>
</evidence>
<dbReference type="EMBL" id="PGGS01000076">
    <property type="protein sequence ID" value="PNH09841.1"/>
    <property type="molecule type" value="Genomic_DNA"/>
</dbReference>
<evidence type="ECO:0000313" key="4">
    <source>
        <dbReference type="Proteomes" id="UP000236333"/>
    </source>
</evidence>
<dbReference type="GO" id="GO:0003341">
    <property type="term" value="P:cilium movement"/>
    <property type="evidence" value="ECO:0007669"/>
    <property type="project" value="InterPro"/>
</dbReference>
<organism evidence="3 4">
    <name type="scientific">Tetrabaena socialis</name>
    <dbReference type="NCBI Taxonomy" id="47790"/>
    <lineage>
        <taxon>Eukaryota</taxon>
        <taxon>Viridiplantae</taxon>
        <taxon>Chlorophyta</taxon>
        <taxon>core chlorophytes</taxon>
        <taxon>Chlorophyceae</taxon>
        <taxon>CS clade</taxon>
        <taxon>Chlamydomonadales</taxon>
        <taxon>Tetrabaenaceae</taxon>
        <taxon>Tetrabaena</taxon>
    </lineage>
</organism>